<reference evidence="8 9" key="1">
    <citation type="submission" date="2017-05" db="EMBL/GenBank/DDBJ databases">
        <title>Complete and WGS of Bordetella genogroups.</title>
        <authorList>
            <person name="Spilker T."/>
            <person name="LiPuma J."/>
        </authorList>
    </citation>
    <scope>NUCLEOTIDE SEQUENCE [LARGE SCALE GENOMIC DNA]</scope>
    <source>
        <strain evidence="8 9">AU19157</strain>
    </source>
</reference>
<dbReference type="GO" id="GO:0022904">
    <property type="term" value="P:respiratory electron transport chain"/>
    <property type="evidence" value="ECO:0007669"/>
    <property type="project" value="InterPro"/>
</dbReference>
<dbReference type="Gene3D" id="1.20.950.20">
    <property type="entry name" value="Transmembrane di-heme cytochromes, Chain C"/>
    <property type="match status" value="1"/>
</dbReference>
<dbReference type="Pfam" id="PF01292">
    <property type="entry name" value="Ni_hydr_CYTB"/>
    <property type="match status" value="1"/>
</dbReference>
<comment type="subcellular location">
    <subcellularLocation>
        <location evidence="1">Cell membrane</location>
        <topology evidence="1">Multi-pass membrane protein</topology>
    </subcellularLocation>
</comment>
<evidence type="ECO:0000256" key="2">
    <source>
        <dbReference type="ARBA" id="ARBA00022475"/>
    </source>
</evidence>
<evidence type="ECO:0000256" key="3">
    <source>
        <dbReference type="ARBA" id="ARBA00022692"/>
    </source>
</evidence>
<evidence type="ECO:0000313" key="8">
    <source>
        <dbReference type="EMBL" id="ARP82261.1"/>
    </source>
</evidence>
<keyword evidence="3 6" id="KW-0812">Transmembrane</keyword>
<dbReference type="GO" id="GO:0005886">
    <property type="term" value="C:plasma membrane"/>
    <property type="evidence" value="ECO:0007669"/>
    <property type="project" value="UniProtKB-SubCell"/>
</dbReference>
<dbReference type="Proteomes" id="UP000194151">
    <property type="component" value="Chromosome"/>
</dbReference>
<evidence type="ECO:0000256" key="1">
    <source>
        <dbReference type="ARBA" id="ARBA00004651"/>
    </source>
</evidence>
<feature type="transmembrane region" description="Helical" evidence="6">
    <location>
        <begin position="128"/>
        <end position="149"/>
    </location>
</feature>
<gene>
    <name evidence="8" type="ORF">CAL12_16515</name>
</gene>
<dbReference type="RefSeq" id="WP_232464545.1">
    <property type="nucleotide sequence ID" value="NZ_CP021108.1"/>
</dbReference>
<evidence type="ECO:0000313" key="9">
    <source>
        <dbReference type="Proteomes" id="UP000194151"/>
    </source>
</evidence>
<keyword evidence="5 6" id="KW-0472">Membrane</keyword>
<feature type="transmembrane region" description="Helical" evidence="6">
    <location>
        <begin position="196"/>
        <end position="219"/>
    </location>
</feature>
<dbReference type="PANTHER" id="PTHR30485">
    <property type="entry name" value="NI/FE-HYDROGENASE 1 B-TYPE CYTOCHROME SUBUNIT"/>
    <property type="match status" value="1"/>
</dbReference>
<keyword evidence="9" id="KW-1185">Reference proteome</keyword>
<name>A0A1W6YMK2_9BORD</name>
<feature type="transmembrane region" description="Helical" evidence="6">
    <location>
        <begin position="239"/>
        <end position="265"/>
    </location>
</feature>
<protein>
    <recommendedName>
        <fullName evidence="7">Cytochrome b561 bacterial/Ni-hydrogenase domain-containing protein</fullName>
    </recommendedName>
</protein>
<keyword evidence="4 6" id="KW-1133">Transmembrane helix</keyword>
<dbReference type="STRING" id="1416806.CAL12_16515"/>
<evidence type="ECO:0000256" key="6">
    <source>
        <dbReference type="SAM" id="Phobius"/>
    </source>
</evidence>
<dbReference type="EMBL" id="CP021108">
    <property type="protein sequence ID" value="ARP82261.1"/>
    <property type="molecule type" value="Genomic_DNA"/>
</dbReference>
<dbReference type="PANTHER" id="PTHR30485:SF1">
    <property type="entry name" value="CYTOCHROME YDHU-RELATED"/>
    <property type="match status" value="1"/>
</dbReference>
<evidence type="ECO:0000259" key="7">
    <source>
        <dbReference type="Pfam" id="PF01292"/>
    </source>
</evidence>
<dbReference type="GO" id="GO:0009055">
    <property type="term" value="F:electron transfer activity"/>
    <property type="evidence" value="ECO:0007669"/>
    <property type="project" value="InterPro"/>
</dbReference>
<organism evidence="8 9">
    <name type="scientific">Bordetella genomosp. 8</name>
    <dbReference type="NCBI Taxonomy" id="1416806"/>
    <lineage>
        <taxon>Bacteria</taxon>
        <taxon>Pseudomonadati</taxon>
        <taxon>Pseudomonadota</taxon>
        <taxon>Betaproteobacteria</taxon>
        <taxon>Burkholderiales</taxon>
        <taxon>Alcaligenaceae</taxon>
        <taxon>Bordetella</taxon>
    </lineage>
</organism>
<evidence type="ECO:0000256" key="4">
    <source>
        <dbReference type="ARBA" id="ARBA00022989"/>
    </source>
</evidence>
<feature type="transmembrane region" description="Helical" evidence="6">
    <location>
        <begin position="30"/>
        <end position="48"/>
    </location>
</feature>
<dbReference type="SUPFAM" id="SSF81342">
    <property type="entry name" value="Transmembrane di-heme cytochromes"/>
    <property type="match status" value="1"/>
</dbReference>
<dbReference type="KEGG" id="bgv:CAL12_16515"/>
<dbReference type="AlphaFoldDB" id="A0A1W6YMK2"/>
<dbReference type="InterPro" id="IPR016174">
    <property type="entry name" value="Di-haem_cyt_TM"/>
</dbReference>
<evidence type="ECO:0000256" key="5">
    <source>
        <dbReference type="ARBA" id="ARBA00023136"/>
    </source>
</evidence>
<proteinExistence type="predicted"/>
<accession>A0A1W6YMK2</accession>
<keyword evidence="2" id="KW-1003">Cell membrane</keyword>
<sequence>MNRDKRASQPMPRERTVLVRRHSVATRLTHWLNVLCLGFLLLSGLQIFNAYPQLHWGQYGADDDPAFLKIGSTDDGGTPHGFLKIGSLSVSTTGVLGVSKVDGELASRAFPAWLTLPSYQDLALGRRWHFFFAWAFFLNGLVYLAWGVLSGHFRRDLAPNRHELAPRHLWREIIDHARLRFPSGEAAKRYNALQKLTYIVVIGGLLPLMVLTGLTMSPGVDAVFPILLDIFGGRQSARALHFISASLIVLFVVVHVAMVVLSGLWNNMRSMITGRYAIRQQEPDA</sequence>
<dbReference type="InterPro" id="IPR011577">
    <property type="entry name" value="Cyt_b561_bac/Ni-Hgenase"/>
</dbReference>
<dbReference type="GO" id="GO:0020037">
    <property type="term" value="F:heme binding"/>
    <property type="evidence" value="ECO:0007669"/>
    <property type="project" value="TreeGrafter"/>
</dbReference>
<dbReference type="InterPro" id="IPR051542">
    <property type="entry name" value="Hydrogenase_cytochrome"/>
</dbReference>
<feature type="domain" description="Cytochrome b561 bacterial/Ni-hydrogenase" evidence="7">
    <location>
        <begin position="21"/>
        <end position="274"/>
    </location>
</feature>